<dbReference type="Pfam" id="PF07679">
    <property type="entry name" value="I-set"/>
    <property type="match status" value="4"/>
</dbReference>
<dbReference type="OrthoDB" id="5982258at2759"/>
<dbReference type="CDD" id="cd20954">
    <property type="entry name" value="IgI_7_Dscam"/>
    <property type="match status" value="1"/>
</dbReference>
<dbReference type="InterPro" id="IPR003599">
    <property type="entry name" value="Ig_sub"/>
</dbReference>
<feature type="compositionally biased region" description="Basic and acidic residues" evidence="10">
    <location>
        <begin position="1920"/>
        <end position="1934"/>
    </location>
</feature>
<dbReference type="FunFam" id="2.60.40.10:FF:000093">
    <property type="entry name" value="Down syndrome cell adhesion molecule, isoform B"/>
    <property type="match status" value="1"/>
</dbReference>
<keyword evidence="4" id="KW-0677">Repeat</keyword>
<evidence type="ECO:0000256" key="10">
    <source>
        <dbReference type="SAM" id="MobiDB-lite"/>
    </source>
</evidence>
<name>A0A2J7RGU9_9NEOP</name>
<dbReference type="EMBL" id="NEVH01003751">
    <property type="protein sequence ID" value="PNF40056.1"/>
    <property type="molecule type" value="Genomic_DNA"/>
</dbReference>
<evidence type="ECO:0000313" key="15">
    <source>
        <dbReference type="EMBL" id="PNF40058.1"/>
    </source>
</evidence>
<feature type="compositionally biased region" description="Basic and acidic residues" evidence="10">
    <location>
        <begin position="1766"/>
        <end position="1778"/>
    </location>
</feature>
<dbReference type="CDD" id="cd20956">
    <property type="entry name" value="IgI_4_Dscam"/>
    <property type="match status" value="1"/>
</dbReference>
<dbReference type="FunFam" id="2.60.40.10:FF:001141">
    <property type="entry name" value="Down syndrome cell adhesion molecule 4, isoform D"/>
    <property type="match status" value="1"/>
</dbReference>
<evidence type="ECO:0000259" key="13">
    <source>
        <dbReference type="PROSITE" id="PS50835"/>
    </source>
</evidence>
<dbReference type="GO" id="GO:0098609">
    <property type="term" value="P:cell-cell adhesion"/>
    <property type="evidence" value="ECO:0007669"/>
    <property type="project" value="TreeGrafter"/>
</dbReference>
<organism evidence="15 16">
    <name type="scientific">Cryptotermes secundus</name>
    <dbReference type="NCBI Taxonomy" id="105785"/>
    <lineage>
        <taxon>Eukaryota</taxon>
        <taxon>Metazoa</taxon>
        <taxon>Ecdysozoa</taxon>
        <taxon>Arthropoda</taxon>
        <taxon>Hexapoda</taxon>
        <taxon>Insecta</taxon>
        <taxon>Pterygota</taxon>
        <taxon>Neoptera</taxon>
        <taxon>Polyneoptera</taxon>
        <taxon>Dictyoptera</taxon>
        <taxon>Blattodea</taxon>
        <taxon>Blattoidea</taxon>
        <taxon>Termitoidae</taxon>
        <taxon>Kalotermitidae</taxon>
        <taxon>Cryptotermitinae</taxon>
        <taxon>Cryptotermes</taxon>
    </lineage>
</organism>
<feature type="domain" description="Fibronectin type-III" evidence="14">
    <location>
        <begin position="919"/>
        <end position="1014"/>
    </location>
</feature>
<dbReference type="CDD" id="cd00063">
    <property type="entry name" value="FN3"/>
    <property type="match status" value="6"/>
</dbReference>
<feature type="domain" description="Ig-like" evidence="13">
    <location>
        <begin position="39"/>
        <end position="128"/>
    </location>
</feature>
<feature type="signal peptide" evidence="12">
    <location>
        <begin position="1"/>
        <end position="31"/>
    </location>
</feature>
<evidence type="ECO:0000313" key="16">
    <source>
        <dbReference type="Proteomes" id="UP000235965"/>
    </source>
</evidence>
<evidence type="ECO:0000256" key="12">
    <source>
        <dbReference type="SAM" id="SignalP"/>
    </source>
</evidence>
<evidence type="ECO:0008006" key="17">
    <source>
        <dbReference type="Google" id="ProtNLM"/>
    </source>
</evidence>
<feature type="domain" description="Ig-like" evidence="13">
    <location>
        <begin position="434"/>
        <end position="527"/>
    </location>
</feature>
<evidence type="ECO:0000256" key="4">
    <source>
        <dbReference type="ARBA" id="ARBA00022737"/>
    </source>
</evidence>
<dbReference type="SMART" id="SM00409">
    <property type="entry name" value="IG"/>
    <property type="match status" value="9"/>
</dbReference>
<dbReference type="CDD" id="cd20958">
    <property type="entry name" value="IgI_5_Dscam"/>
    <property type="match status" value="1"/>
</dbReference>
<dbReference type="SUPFAM" id="SSF49265">
    <property type="entry name" value="Fibronectin type III"/>
    <property type="match status" value="4"/>
</dbReference>
<feature type="region of interest" description="Disordered" evidence="10">
    <location>
        <begin position="1763"/>
        <end position="1804"/>
    </location>
</feature>
<dbReference type="SMART" id="SM00060">
    <property type="entry name" value="FN3"/>
    <property type="match status" value="6"/>
</dbReference>
<evidence type="ECO:0000259" key="14">
    <source>
        <dbReference type="PROSITE" id="PS50853"/>
    </source>
</evidence>
<dbReference type="Pfam" id="PF13927">
    <property type="entry name" value="Ig_3"/>
    <property type="match status" value="4"/>
</dbReference>
<evidence type="ECO:0000256" key="11">
    <source>
        <dbReference type="SAM" id="Phobius"/>
    </source>
</evidence>
<dbReference type="InterPro" id="IPR036179">
    <property type="entry name" value="Ig-like_dom_sf"/>
</dbReference>
<evidence type="ECO:0000256" key="7">
    <source>
        <dbReference type="ARBA" id="ARBA00023136"/>
    </source>
</evidence>
<dbReference type="FunFam" id="2.60.40.10:FF:000032">
    <property type="entry name" value="palladin isoform X1"/>
    <property type="match status" value="1"/>
</dbReference>
<feature type="domain" description="Fibronectin type-III" evidence="14">
    <location>
        <begin position="1514"/>
        <end position="1612"/>
    </location>
</feature>
<dbReference type="PROSITE" id="PS50853">
    <property type="entry name" value="FN3"/>
    <property type="match status" value="6"/>
</dbReference>
<feature type="compositionally biased region" description="Polar residues" evidence="10">
    <location>
        <begin position="1942"/>
        <end position="1958"/>
    </location>
</feature>
<proteinExistence type="predicted"/>
<dbReference type="FunFam" id="2.60.40.10:FF:000017">
    <property type="entry name" value="Down syndrome cell adhesion molecule b"/>
    <property type="match status" value="1"/>
</dbReference>
<feature type="domain" description="Ig-like" evidence="13">
    <location>
        <begin position="817"/>
        <end position="910"/>
    </location>
</feature>
<evidence type="ECO:0000256" key="9">
    <source>
        <dbReference type="ARBA" id="ARBA00023319"/>
    </source>
</evidence>
<dbReference type="InterPro" id="IPR013783">
    <property type="entry name" value="Ig-like_fold"/>
</dbReference>
<keyword evidence="2 11" id="KW-0812">Transmembrane</keyword>
<dbReference type="InterPro" id="IPR007110">
    <property type="entry name" value="Ig-like_dom"/>
</dbReference>
<keyword evidence="9" id="KW-0393">Immunoglobulin domain</keyword>
<dbReference type="EMBL" id="NEVH01003751">
    <property type="protein sequence ID" value="PNF40058.1"/>
    <property type="molecule type" value="Genomic_DNA"/>
</dbReference>
<accession>A0A2J7RGU9</accession>
<feature type="compositionally biased region" description="Low complexity" evidence="10">
    <location>
        <begin position="1858"/>
        <end position="1869"/>
    </location>
</feature>
<feature type="domain" description="Ig-like" evidence="13">
    <location>
        <begin position="139"/>
        <end position="233"/>
    </location>
</feature>
<dbReference type="Pfam" id="PF25059">
    <property type="entry name" value="FN3_DSCAM-DSCAML_C"/>
    <property type="match status" value="1"/>
</dbReference>
<dbReference type="FunCoup" id="A0A2J7RGU9">
    <property type="interactions" value="157"/>
</dbReference>
<protein>
    <recommendedName>
        <fullName evidence="17">Down syndrome cell adhesion molecule-like protein Dscam2</fullName>
    </recommendedName>
</protein>
<feature type="transmembrane region" description="Helical" evidence="11">
    <location>
        <begin position="1637"/>
        <end position="1658"/>
    </location>
</feature>
<keyword evidence="8" id="KW-1015">Disulfide bond</keyword>
<feature type="domain" description="Fibronectin type-III" evidence="14">
    <location>
        <begin position="1420"/>
        <end position="1513"/>
    </location>
</feature>
<dbReference type="PANTHER" id="PTHR44170">
    <property type="entry name" value="PROTEIN SIDEKICK"/>
    <property type="match status" value="1"/>
</dbReference>
<dbReference type="GO" id="GO:0048812">
    <property type="term" value="P:neuron projection morphogenesis"/>
    <property type="evidence" value="ECO:0007669"/>
    <property type="project" value="UniProtKB-ARBA"/>
</dbReference>
<evidence type="ECO:0000256" key="1">
    <source>
        <dbReference type="ARBA" id="ARBA00004479"/>
    </source>
</evidence>
<evidence type="ECO:0000256" key="3">
    <source>
        <dbReference type="ARBA" id="ARBA00022729"/>
    </source>
</evidence>
<dbReference type="Proteomes" id="UP000235965">
    <property type="component" value="Unassembled WGS sequence"/>
</dbReference>
<dbReference type="InterPro" id="IPR056754">
    <property type="entry name" value="DSCAM/DSCAML_C"/>
</dbReference>
<feature type="domain" description="Fibronectin type-III" evidence="14">
    <location>
        <begin position="1133"/>
        <end position="1229"/>
    </location>
</feature>
<reference evidence="15 16" key="1">
    <citation type="submission" date="2017-12" db="EMBL/GenBank/DDBJ databases">
        <title>Hemimetabolous genomes reveal molecular basis of termite eusociality.</title>
        <authorList>
            <person name="Harrison M.C."/>
            <person name="Jongepier E."/>
            <person name="Robertson H.M."/>
            <person name="Arning N."/>
            <person name="Bitard-Feildel T."/>
            <person name="Chao H."/>
            <person name="Childers C.P."/>
            <person name="Dinh H."/>
            <person name="Doddapaneni H."/>
            <person name="Dugan S."/>
            <person name="Gowin J."/>
            <person name="Greiner C."/>
            <person name="Han Y."/>
            <person name="Hu H."/>
            <person name="Hughes D.S.T."/>
            <person name="Huylmans A.-K."/>
            <person name="Kemena C."/>
            <person name="Kremer L.P.M."/>
            <person name="Lee S.L."/>
            <person name="Lopez-Ezquerra A."/>
            <person name="Mallet L."/>
            <person name="Monroy-Kuhn J.M."/>
            <person name="Moser A."/>
            <person name="Murali S.C."/>
            <person name="Muzny D.M."/>
            <person name="Otani S."/>
            <person name="Piulachs M.-D."/>
            <person name="Poelchau M."/>
            <person name="Qu J."/>
            <person name="Schaub F."/>
            <person name="Wada-Katsumata A."/>
            <person name="Worley K.C."/>
            <person name="Xie Q."/>
            <person name="Ylla G."/>
            <person name="Poulsen M."/>
            <person name="Gibbs R.A."/>
            <person name="Schal C."/>
            <person name="Richards S."/>
            <person name="Belles X."/>
            <person name="Korb J."/>
            <person name="Bornberg-Bauer E."/>
        </authorList>
    </citation>
    <scope>NUCLEOTIDE SEQUENCE [LARGE SCALE GENOMIC DNA]</scope>
    <source>
        <tissue evidence="15">Whole body</tissue>
    </source>
</reference>
<evidence type="ECO:0000256" key="6">
    <source>
        <dbReference type="ARBA" id="ARBA00022989"/>
    </source>
</evidence>
<comment type="caution">
    <text evidence="15">The sequence shown here is derived from an EMBL/GenBank/DDBJ whole genome shotgun (WGS) entry which is preliminary data.</text>
</comment>
<dbReference type="InterPro" id="IPR036116">
    <property type="entry name" value="FN3_sf"/>
</dbReference>
<keyword evidence="6 11" id="KW-1133">Transmembrane helix</keyword>
<feature type="domain" description="Ig-like" evidence="13">
    <location>
        <begin position="720"/>
        <end position="807"/>
    </location>
</feature>
<dbReference type="InParanoid" id="A0A2J7RGU9"/>
<dbReference type="FunFam" id="2.60.40.10:FF:000308">
    <property type="entry name" value="Down syndrome cell adhesion molecule, isoform D"/>
    <property type="match status" value="1"/>
</dbReference>
<evidence type="ECO:0000256" key="5">
    <source>
        <dbReference type="ARBA" id="ARBA00022889"/>
    </source>
</evidence>
<dbReference type="InterPro" id="IPR013098">
    <property type="entry name" value="Ig_I-set"/>
</dbReference>
<gene>
    <name evidence="15" type="ORF">B7P43_G11517</name>
</gene>
<feature type="compositionally biased region" description="Polar residues" evidence="10">
    <location>
        <begin position="1893"/>
        <end position="1909"/>
    </location>
</feature>
<dbReference type="PROSITE" id="PS50835">
    <property type="entry name" value="IG_LIKE"/>
    <property type="match status" value="10"/>
</dbReference>
<dbReference type="FunFam" id="2.60.40.10:FF:000324">
    <property type="entry name" value="Down syndrome cell adhesion molecule, isoform D"/>
    <property type="match status" value="1"/>
</dbReference>
<dbReference type="InterPro" id="IPR003598">
    <property type="entry name" value="Ig_sub2"/>
</dbReference>
<feature type="domain" description="Ig-like" evidence="13">
    <location>
        <begin position="1330"/>
        <end position="1418"/>
    </location>
</feature>
<evidence type="ECO:0000256" key="8">
    <source>
        <dbReference type="ARBA" id="ARBA00023157"/>
    </source>
</evidence>
<feature type="domain" description="Ig-like" evidence="13">
    <location>
        <begin position="623"/>
        <end position="715"/>
    </location>
</feature>
<feature type="chain" id="PRO_5014559443" description="Down syndrome cell adhesion molecule-like protein Dscam2" evidence="12">
    <location>
        <begin position="32"/>
        <end position="1958"/>
    </location>
</feature>
<keyword evidence="7 11" id="KW-0472">Membrane</keyword>
<feature type="domain" description="Ig-like" evidence="13">
    <location>
        <begin position="341"/>
        <end position="428"/>
    </location>
</feature>
<dbReference type="GO" id="GO:0016020">
    <property type="term" value="C:membrane"/>
    <property type="evidence" value="ECO:0007669"/>
    <property type="project" value="UniProtKB-SubCell"/>
</dbReference>
<feature type="domain" description="Ig-like" evidence="13">
    <location>
        <begin position="247"/>
        <end position="337"/>
    </location>
</feature>
<dbReference type="FunFam" id="2.60.40.10:FF:000333">
    <property type="entry name" value="Down syndrome cell adhesion molecule"/>
    <property type="match status" value="1"/>
</dbReference>
<dbReference type="Gene3D" id="2.60.40.10">
    <property type="entry name" value="Immunoglobulins"/>
    <property type="match status" value="16"/>
</dbReference>
<dbReference type="SMART" id="SM00408">
    <property type="entry name" value="IGc2"/>
    <property type="match status" value="8"/>
</dbReference>
<dbReference type="FunFam" id="2.60.40.10:FF:000310">
    <property type="entry name" value="Down syndrome cell adhesion molecule, isoform D"/>
    <property type="match status" value="1"/>
</dbReference>
<dbReference type="FunFam" id="2.60.40.10:FF:000678">
    <property type="entry name" value="Down syndrome cell adhesion molecule-like protein Dscam2"/>
    <property type="match status" value="1"/>
</dbReference>
<keyword evidence="3 12" id="KW-0732">Signal</keyword>
<comment type="subcellular location">
    <subcellularLocation>
        <location evidence="1">Membrane</location>
        <topology evidence="1">Single-pass type I membrane protein</topology>
    </subcellularLocation>
</comment>
<dbReference type="SUPFAM" id="SSF48726">
    <property type="entry name" value="Immunoglobulin"/>
    <property type="match status" value="10"/>
</dbReference>
<feature type="domain" description="Fibronectin type-III" evidence="14">
    <location>
        <begin position="1233"/>
        <end position="1328"/>
    </location>
</feature>
<feature type="domain" description="Ig-like" evidence="13">
    <location>
        <begin position="532"/>
        <end position="618"/>
    </location>
</feature>
<feature type="domain" description="Fibronectin type-III" evidence="14">
    <location>
        <begin position="1019"/>
        <end position="1128"/>
    </location>
</feature>
<keyword evidence="5" id="KW-0130">Cell adhesion</keyword>
<dbReference type="STRING" id="105785.A0A2J7RGU9"/>
<sequence>MSILGGHGCTMRGCGHLRWCWSSLLLPAVWSVALDLQGPVFIQEPPHRVEFSNSSGGRVDCSAHGSPQPELGWSLGDGTPVVQIPDLRLVHPNGSLVFPPFPAVHYRHDIHTALYRCKAWNQMGQIVSRDVHVRAVVKQKYEVQVYDEYVISGNTAVLRCQVPSYVAEYVMVTSWIQDSSVNIYPNTDTGGKYAVLTSGDLYIHNAGPSDGYKSYACRTVHRLTGEVHSSTYPGRIIITEPKGSVQPRITVEKHVTRQVKAGDDITLPCVAQGFPVPTYRWFREDREQLSPISGGERVSVLAAGLLRISKVRLEDMGKYLCWVNNSAGEETVQVTLTVTAPLSAHVQPQTQVVDVGKEAVFQCIIGGHPIARVSWYRNAKPIVRDSRFEMTTSPEKLTVRPLQKEDHGMYQCFVSNEWEMTQATAELQLGDASPELLYWFTEQTVQPGPAISLKCVASGNPPPQFVWTLDGFPVPDNTRFLVGQYVTIHDDVISHVNISNLKEEDGGEYTCTARNSVSQVSHSARINVYGLPYIRVMPKITAVAGSDLVIKCPVAGYPIESIAWERDGTVLPTNRRQRVYSNGTLVIEHAQRQADAGTYTCQAQNRQKHTARRDVEVQVIVPPKILPIQAMTNLLREGMRAVISCHILEGDLPVTFRWERNGQPLNEQSLGASTRRLDEYSTSLIIERITSSHSGNYTCVAQNVAGLESFTVPLTVNVPPRWTVEPADANVASGQDVMLHCQADGYPVPSITWRKAVGTHPGEYKEFLYEPNVNFYRNGSLEFLHISKDSEGYYLCEAKNEVGTGVSKVIFLKVNAPAYFPQKVKQMQVQKGEQAHVQCTALGDTPIEIMWKVGGKRIGGDVDQRYTIREQLLDDGMVSELAISRTYRHDTGVLSCYASNAYGQDEMVIQLIVQEVPEMPKNIRVNDQQSRSLQLSWTQPYAGNSAITNYIIQYKLVSDVWQAQPLKLTVPGTQTTATVQNLNPACSYHLRIMAENRLGLSDPSEVIQVTTQEEVPSGAPTDIRAEARSSTELFVSWEPPEREFWNGNLLGYYVGYQEQSSLTTVSSSPSTTTHNYNFKTVEVGAQYGGEVLLQGLAKYTTYSIMVQAYNSRGAGPSSEHITARTQEDVPSLPPENVQCSALTSQSLQVSWEPPPLEGRNGVVVGYKVSHQPAEEWYEKDEQETKVTTSLKTTIPSLRKYTNYSISVLAFTSVGDGVRSPPTVCCTEEDVPSAPADIKAVISSANIILVSWLPPLHPNGQITAHTFYMGIIEDGKEDGTHKRILGPQSEVYETLRLQEGATYQFWVTASTKVGEGAGTRVVTITSSNKVPARIVSFSREIVTPWKKDITLPCRKVGIPVPQAVWRLQDRIMETNGRKQINKDGSFLIKDIQHSDEGNYSCTVENVHGSDEIVYSIRVRVPPDAPTLSVVASYVDSLQLQWTNNHDGGSPVLGYVINYKRDHGDWEEMQIEAKANSHTLHNLWCGTRYQLYITAFNKIGTGLPCDIINTYTKGTVPVKPKQSQMITVNSTVLTIWLDSWVDGGCAILYFIIEYCNAQRSTDWTLISNNVQPTERVYNILDLVPATKYQLRVTAHNNAGSTVAVYNFTTLTAEGVTVIPELSPPVSHSREVPFYANIKVIVPVIVSLGFLLGLLGVAVFIRRKKSQSQEAHMGESPSVAQMQNQQNRDQQYLAVRVGSGQQALSIDSASYKTDSADYIEDICPYATFQLSKPPYSESTYSGNVYSGPYHSVRGSFVYHDPKPAGAESYKFRQQKEPEYTKVRRKGGKLRDPHSESQESDNLGSTDSEVKKILTLHLPISEYDTLGSDSEGEIPGGQVAASQELVSFRHRMAREVGKPGVEESSSSSETSPSDTRKPYPSRKSKNKGQIMGKRQVRSSSGYSSHTEENTFSFSDRIHPPSRFSDSHELSEAECDMSKLGRKSGRSGASTRLSRETSFQIDV</sequence>
<dbReference type="InterPro" id="IPR003961">
    <property type="entry name" value="FN3_dom"/>
</dbReference>
<evidence type="ECO:0000256" key="2">
    <source>
        <dbReference type="ARBA" id="ARBA00022692"/>
    </source>
</evidence>
<dbReference type="FunFam" id="2.60.40.10:FF:000104">
    <property type="entry name" value="Down syndrome cell adhesion molecule b"/>
    <property type="match status" value="1"/>
</dbReference>
<dbReference type="Pfam" id="PF00041">
    <property type="entry name" value="fn3"/>
    <property type="match status" value="5"/>
</dbReference>
<keyword evidence="16" id="KW-1185">Reference proteome</keyword>
<dbReference type="PRINTS" id="PR00014">
    <property type="entry name" value="FNTYPEIII"/>
</dbReference>
<feature type="region of interest" description="Disordered" evidence="10">
    <location>
        <begin position="1852"/>
        <end position="1958"/>
    </location>
</feature>
<dbReference type="FunFam" id="2.60.40.10:FF:000028">
    <property type="entry name" value="Neuronal cell adhesion molecule"/>
    <property type="match status" value="1"/>
</dbReference>
<dbReference type="PANTHER" id="PTHR44170:SF6">
    <property type="entry name" value="CONTACTIN"/>
    <property type="match status" value="1"/>
</dbReference>